<feature type="compositionally biased region" description="Acidic residues" evidence="1">
    <location>
        <begin position="401"/>
        <end position="423"/>
    </location>
</feature>
<reference evidence="3" key="2">
    <citation type="submission" date="2023-02" db="EMBL/GenBank/DDBJ databases">
        <authorList>
            <person name="Swenson N.G."/>
            <person name="Wegrzyn J.L."/>
            <person name="Mcevoy S.L."/>
        </authorList>
    </citation>
    <scope>NUCLEOTIDE SEQUENCE</scope>
    <source>
        <strain evidence="3">91603</strain>
        <tissue evidence="3">Leaf</tissue>
    </source>
</reference>
<feature type="compositionally biased region" description="Low complexity" evidence="1">
    <location>
        <begin position="45"/>
        <end position="61"/>
    </location>
</feature>
<proteinExistence type="predicted"/>
<sequence length="493" mass="55722">MLVHALPIHDDGTFKFSPPTSYVPYETEPHEDSILLVASLDNEMSPDAPSVSDSSLVSTSAQPDPPLRSVRPRQSPSYLKHYHYPTLHHVVNLIQSNSKSKGAGFVLSFLIGSLALSKHITENTKYFSITVSFVFRVEASQWKWQRPRGVKKKTTPAGKRTMGSASRDPTICIQNRDYSRRMEKLNKMKTIFERGIVIDDFKDTQIAEIVKKRKWQNFIRVSTRANMTLIKEFYANMDPDVVKKGGPVLVRDHEFKISAKMINAHFSTPNFLDLSKGYEGVDVPKVEQLLALRGPAKWTTISEFRVDILYSYVTGTKIDVGQVILGAILEAWKISFVRGAKPKQIIFPTLITAFLQKDGVEELGSDELRSSPMEDLNHRSWNDVVSKTKGRKRRRTVGSDQEAEYDFEGLDPESDEEDVDYEADSGRSKLDQILNAIQSLHSRMDSFEDEIRRHLRMPVYLRRAAGSTSGISISEAHVAQRATEEAGKEESRG</sequence>
<protein>
    <recommendedName>
        <fullName evidence="2">Putative plant transposon protein domain-containing protein</fullName>
    </recommendedName>
</protein>
<name>A0AAD5P1I4_ACENE</name>
<gene>
    <name evidence="3" type="ORF">LWI28_027175</name>
</gene>
<feature type="region of interest" description="Disordered" evidence="1">
    <location>
        <begin position="392"/>
        <end position="425"/>
    </location>
</feature>
<evidence type="ECO:0000259" key="2">
    <source>
        <dbReference type="Pfam" id="PF20167"/>
    </source>
</evidence>
<evidence type="ECO:0000313" key="3">
    <source>
        <dbReference type="EMBL" id="KAI9192736.1"/>
    </source>
</evidence>
<dbReference type="InterPro" id="IPR046796">
    <property type="entry name" value="Transposase_32_dom"/>
</dbReference>
<comment type="caution">
    <text evidence="3">The sequence shown here is derived from an EMBL/GenBank/DDBJ whole genome shotgun (WGS) entry which is preliminary data.</text>
</comment>
<dbReference type="Pfam" id="PF20167">
    <property type="entry name" value="Transposase_32"/>
    <property type="match status" value="1"/>
</dbReference>
<dbReference type="AlphaFoldDB" id="A0AAD5P1I4"/>
<evidence type="ECO:0000313" key="4">
    <source>
        <dbReference type="Proteomes" id="UP001064489"/>
    </source>
</evidence>
<evidence type="ECO:0000256" key="1">
    <source>
        <dbReference type="SAM" id="MobiDB-lite"/>
    </source>
</evidence>
<reference evidence="3" key="1">
    <citation type="journal article" date="2022" name="Plant J.">
        <title>Strategies of tolerance reflected in two North American maple genomes.</title>
        <authorList>
            <person name="McEvoy S.L."/>
            <person name="Sezen U.U."/>
            <person name="Trouern-Trend A."/>
            <person name="McMahon S.M."/>
            <person name="Schaberg P.G."/>
            <person name="Yang J."/>
            <person name="Wegrzyn J.L."/>
            <person name="Swenson N.G."/>
        </authorList>
    </citation>
    <scope>NUCLEOTIDE SEQUENCE</scope>
    <source>
        <strain evidence="3">91603</strain>
    </source>
</reference>
<feature type="compositionally biased region" description="Basic and acidic residues" evidence="1">
    <location>
        <begin position="482"/>
        <end position="493"/>
    </location>
</feature>
<organism evidence="3 4">
    <name type="scientific">Acer negundo</name>
    <name type="common">Box elder</name>
    <dbReference type="NCBI Taxonomy" id="4023"/>
    <lineage>
        <taxon>Eukaryota</taxon>
        <taxon>Viridiplantae</taxon>
        <taxon>Streptophyta</taxon>
        <taxon>Embryophyta</taxon>
        <taxon>Tracheophyta</taxon>
        <taxon>Spermatophyta</taxon>
        <taxon>Magnoliopsida</taxon>
        <taxon>eudicotyledons</taxon>
        <taxon>Gunneridae</taxon>
        <taxon>Pentapetalae</taxon>
        <taxon>rosids</taxon>
        <taxon>malvids</taxon>
        <taxon>Sapindales</taxon>
        <taxon>Sapindaceae</taxon>
        <taxon>Hippocastanoideae</taxon>
        <taxon>Acereae</taxon>
        <taxon>Acer</taxon>
    </lineage>
</organism>
<keyword evidence="4" id="KW-1185">Reference proteome</keyword>
<feature type="region of interest" description="Disordered" evidence="1">
    <location>
        <begin position="467"/>
        <end position="493"/>
    </location>
</feature>
<dbReference type="EMBL" id="JAJSOW010000004">
    <property type="protein sequence ID" value="KAI9192736.1"/>
    <property type="molecule type" value="Genomic_DNA"/>
</dbReference>
<feature type="region of interest" description="Disordered" evidence="1">
    <location>
        <begin position="44"/>
        <end position="74"/>
    </location>
</feature>
<dbReference type="Proteomes" id="UP001064489">
    <property type="component" value="Chromosome 6"/>
</dbReference>
<accession>A0AAD5P1I4</accession>
<feature type="domain" description="Putative plant transposon protein" evidence="2">
    <location>
        <begin position="211"/>
        <end position="360"/>
    </location>
</feature>